<comment type="caution">
    <text evidence="1">The sequence shown here is derived from an EMBL/GenBank/DDBJ whole genome shotgun (WGS) entry which is preliminary data.</text>
</comment>
<reference evidence="1 2" key="1">
    <citation type="submission" date="2017-08" db="EMBL/GenBank/DDBJ databases">
        <title>Infants hospitalized years apart are colonized by the same room-sourced microbial strains.</title>
        <authorList>
            <person name="Brooks B."/>
            <person name="Olm M.R."/>
            <person name="Firek B.A."/>
            <person name="Baker R."/>
            <person name="Thomas B.C."/>
            <person name="Morowitz M.J."/>
            <person name="Banfield J.F."/>
        </authorList>
    </citation>
    <scope>NUCLEOTIDE SEQUENCE [LARGE SCALE GENOMIC DNA]</scope>
    <source>
        <strain evidence="1">S2_003_000_R2_4</strain>
    </source>
</reference>
<gene>
    <name evidence="1" type="ORF">DI526_03425</name>
</gene>
<evidence type="ECO:0000313" key="2">
    <source>
        <dbReference type="Proteomes" id="UP000249393"/>
    </source>
</evidence>
<dbReference type="Proteomes" id="UP000249393">
    <property type="component" value="Unassembled WGS sequence"/>
</dbReference>
<proteinExistence type="predicted"/>
<dbReference type="EMBL" id="QFQZ01000006">
    <property type="protein sequence ID" value="PZR36500.1"/>
    <property type="molecule type" value="Genomic_DNA"/>
</dbReference>
<dbReference type="AlphaFoldDB" id="A0A2W5V9R1"/>
<sequence length="387" mass="41563">MATCTIPIPITEAVLTAASVAEPSPGEQVWNSLTGYATGEKVILGAPTTTVTISNGAPAVVTWTANGLPNGTPVILSTAGALPTGLTAGRIYYVVNRSADAFQLAEVVGGAPIATSSAGSGAHTAKASIHRTYQSVKLTTNTGNPPAIDDGTNWYDVGPTNLWSMIDLYRPSVTWGVSPMTFQLTPGQRIRSIFLGEMDAETARVVVKVGGVTVYDVTSQLWTRKTFTPTDFCFKPWTRRKDAQRIDLPLYSNPVIEVTLTKSTGQVGIGEVVIGNPEYMGKTQYGAKRPFKNFTKFDRRTDGTPNAPKRQRNVPTASMSIMFDKENTPNLLDLADRSNGLICVWSGIDDDAHSYFPAALILGLATTFEPDLSQPDHGLLTLVAEEY</sequence>
<evidence type="ECO:0000313" key="1">
    <source>
        <dbReference type="EMBL" id="PZR36500.1"/>
    </source>
</evidence>
<accession>A0A2W5V9R1</accession>
<organism evidence="1 2">
    <name type="scientific">Caulobacter segnis</name>
    <dbReference type="NCBI Taxonomy" id="88688"/>
    <lineage>
        <taxon>Bacteria</taxon>
        <taxon>Pseudomonadati</taxon>
        <taxon>Pseudomonadota</taxon>
        <taxon>Alphaproteobacteria</taxon>
        <taxon>Caulobacterales</taxon>
        <taxon>Caulobacteraceae</taxon>
        <taxon>Caulobacter</taxon>
    </lineage>
</organism>
<dbReference type="RefSeq" id="WP_304274061.1">
    <property type="nucleotide sequence ID" value="NZ_QFQZ01000006.1"/>
</dbReference>
<name>A0A2W5V9R1_9CAUL</name>
<protein>
    <submittedName>
        <fullName evidence="1">Uncharacterized protein</fullName>
    </submittedName>
</protein>